<dbReference type="Pfam" id="PF14905">
    <property type="entry name" value="OMP_b-brl_3"/>
    <property type="match status" value="1"/>
</dbReference>
<dbReference type="OrthoDB" id="8764943at2"/>
<dbReference type="InterPro" id="IPR037066">
    <property type="entry name" value="Plug_dom_sf"/>
</dbReference>
<comment type="subcellular location">
    <subcellularLocation>
        <location evidence="1">Cell outer membrane</location>
    </subcellularLocation>
</comment>
<protein>
    <submittedName>
        <fullName evidence="5">CarboxypepD_reg-like domain-containing protein</fullName>
    </submittedName>
</protein>
<dbReference type="PANTHER" id="PTHR40980">
    <property type="entry name" value="PLUG DOMAIN-CONTAINING PROTEIN"/>
    <property type="match status" value="1"/>
</dbReference>
<dbReference type="InterPro" id="IPR036942">
    <property type="entry name" value="Beta-barrel_TonB_sf"/>
</dbReference>
<accession>A0A285X2P4</accession>
<evidence type="ECO:0000313" key="5">
    <source>
        <dbReference type="EMBL" id="SOC79613.1"/>
    </source>
</evidence>
<dbReference type="EMBL" id="OCMF01000001">
    <property type="protein sequence ID" value="SOC79613.1"/>
    <property type="molecule type" value="Genomic_DNA"/>
</dbReference>
<evidence type="ECO:0000256" key="2">
    <source>
        <dbReference type="ARBA" id="ARBA00023136"/>
    </source>
</evidence>
<dbReference type="SUPFAM" id="SSF56935">
    <property type="entry name" value="Porins"/>
    <property type="match status" value="1"/>
</dbReference>
<evidence type="ECO:0000259" key="4">
    <source>
        <dbReference type="Pfam" id="PF14905"/>
    </source>
</evidence>
<keyword evidence="3" id="KW-0998">Cell outer membrane</keyword>
<reference evidence="6" key="1">
    <citation type="submission" date="2017-09" db="EMBL/GenBank/DDBJ databases">
        <authorList>
            <person name="Varghese N."/>
            <person name="Submissions S."/>
        </authorList>
    </citation>
    <scope>NUCLEOTIDE SEQUENCE [LARGE SCALE GENOMIC DNA]</scope>
    <source>
        <strain evidence="6">CGMCC 1.12641</strain>
    </source>
</reference>
<dbReference type="Proteomes" id="UP000219193">
    <property type="component" value="Unassembled WGS sequence"/>
</dbReference>
<feature type="domain" description="Outer membrane protein beta-barrel" evidence="4">
    <location>
        <begin position="384"/>
        <end position="786"/>
    </location>
</feature>
<name>A0A285X2P4_9FLAO</name>
<keyword evidence="6" id="KW-1185">Reference proteome</keyword>
<evidence type="ECO:0000256" key="1">
    <source>
        <dbReference type="ARBA" id="ARBA00004442"/>
    </source>
</evidence>
<evidence type="ECO:0000313" key="6">
    <source>
        <dbReference type="Proteomes" id="UP000219193"/>
    </source>
</evidence>
<dbReference type="GO" id="GO:0009279">
    <property type="term" value="C:cell outer membrane"/>
    <property type="evidence" value="ECO:0007669"/>
    <property type="project" value="UniProtKB-SubCell"/>
</dbReference>
<sequence length="810" mass="91437">MKLYSQLSIVLFIFLGYLNLSAQGEEGQLKGSLFDQEHVSIPFATVAIIKLPDSTVVTGTTTDLDGIFELDAPVKGDYLLRFSAMGYESRFTDAFEITSPGYQRDFGQVILPAEVTMLNEVMVQAWRPRVELEAGKMVVRVEGTAMAAGSTAYEVVSKSPGITADQDGGLNLNGKSGVEVMINGRETFLSADELKNFLETMPAENIEKIELVHSPSAKYPAAGTSGIINIILKQNVKTGFSGTVYGGVEFNDENWYNAGVNLNYGQEKWSGFVNLDATKSGFNREQEAFRQFTNEGEFDYYAQTGKQLETRWVPSIRTGFDYLIDKKHTIGITGSYSFYEEDGSWNTETALGEYAEGDLVNIIAKNSSVEDYGNGRLNAHYVGKLDTIGTLLTADVDYVRLNRDRDSYFDNFYTYFQDETNETEHLFNQSFSTYDIIAAKADLELPLTEKSGLAMGVKGSKVTSESDLKFYLGKAGERTLDPTRSNNFNYEEEIYAAYLSYRNKFNDTWNLLAGLRAEQTIGEGISPTTGDVNKRDYLDFFPNIQLSQKVTENYELNYSYNRRIDRPRYSTLNPFLFYLDPYTYIVGNPDLEASITSSYKVTQNLFGKYQLILGYDHTEGPIGEYPRINEETGQTIFTTANLEKETSIFATLVVPVEIGSFWNLTNTLVVNQMNHEIVYADRLIENDNLYYSLQSNSQFNLPWDMNMEVIGAYNGPMALGIYQLESRWYIDLGLKKSFLYDRLDVTLKVKDIFNGMKMTVTGEYPGSTFKMQQHFYNQGVSVNLRYKLSRAGKEKDTRQKNLEELNRAGG</sequence>
<dbReference type="Gene3D" id="2.40.170.20">
    <property type="entry name" value="TonB-dependent receptor, beta-barrel domain"/>
    <property type="match status" value="1"/>
</dbReference>
<dbReference type="Pfam" id="PF13715">
    <property type="entry name" value="CarbopepD_reg_2"/>
    <property type="match status" value="1"/>
</dbReference>
<dbReference type="InterPro" id="IPR008969">
    <property type="entry name" value="CarboxyPept-like_regulatory"/>
</dbReference>
<dbReference type="SUPFAM" id="SSF49464">
    <property type="entry name" value="Carboxypeptidase regulatory domain-like"/>
    <property type="match status" value="1"/>
</dbReference>
<dbReference type="AlphaFoldDB" id="A0A285X2P4"/>
<keyword evidence="2" id="KW-0472">Membrane</keyword>
<gene>
    <name evidence="5" type="ORF">SAMN06296241_1144</name>
</gene>
<dbReference type="PANTHER" id="PTHR40980:SF4">
    <property type="entry name" value="TONB-DEPENDENT RECEPTOR-LIKE BETA-BARREL DOMAIN-CONTAINING PROTEIN"/>
    <property type="match status" value="1"/>
</dbReference>
<dbReference type="Gene3D" id="2.170.130.10">
    <property type="entry name" value="TonB-dependent receptor, plug domain"/>
    <property type="match status" value="1"/>
</dbReference>
<organism evidence="5 6">
    <name type="scientific">Salinimicrobium sediminis</name>
    <dbReference type="NCBI Taxonomy" id="1343891"/>
    <lineage>
        <taxon>Bacteria</taxon>
        <taxon>Pseudomonadati</taxon>
        <taxon>Bacteroidota</taxon>
        <taxon>Flavobacteriia</taxon>
        <taxon>Flavobacteriales</taxon>
        <taxon>Flavobacteriaceae</taxon>
        <taxon>Salinimicrobium</taxon>
    </lineage>
</organism>
<dbReference type="RefSeq" id="WP_097055334.1">
    <property type="nucleotide sequence ID" value="NZ_OCMF01000001.1"/>
</dbReference>
<dbReference type="InterPro" id="IPR041700">
    <property type="entry name" value="OMP_b-brl_3"/>
</dbReference>
<evidence type="ECO:0000256" key="3">
    <source>
        <dbReference type="ARBA" id="ARBA00023237"/>
    </source>
</evidence>
<proteinExistence type="predicted"/>